<name>A0A1G8ULV6_9ACTN</name>
<dbReference type="RefSeq" id="WP_143043851.1">
    <property type="nucleotide sequence ID" value="NZ_FNDJ01000011.1"/>
</dbReference>
<reference evidence="3 4" key="1">
    <citation type="submission" date="2016-10" db="EMBL/GenBank/DDBJ databases">
        <authorList>
            <person name="de Groot N.N."/>
        </authorList>
    </citation>
    <scope>NUCLEOTIDE SEQUENCE [LARGE SCALE GENOMIC DNA]</scope>
    <source>
        <strain evidence="3 4">CGMCC 4.6533</strain>
    </source>
</reference>
<sequence length="146" mass="14827">MKRRVAVIFLLLGAVTAGFAAMELVRAVDNGPNLGKPVVVSPSSDEGGLDTRPPSTQPVGDSRSRAPGEGQSLSPGQGRSPADDRSPASTVEPTPSGSAEPSARPTPRKTKAEPVKPPSPRPAGGDDDDDDDGGADDDDGDGDDDD</sequence>
<accession>A0A1G8ULV6</accession>
<dbReference type="STRING" id="633440.SAMN05421869_11123"/>
<feature type="region of interest" description="Disordered" evidence="1">
    <location>
        <begin position="30"/>
        <end position="146"/>
    </location>
</feature>
<keyword evidence="2" id="KW-0732">Signal</keyword>
<gene>
    <name evidence="3" type="ORF">SAMN05421869_11123</name>
</gene>
<evidence type="ECO:0000256" key="2">
    <source>
        <dbReference type="SAM" id="SignalP"/>
    </source>
</evidence>
<organism evidence="3 4">
    <name type="scientific">Nonomuraea jiangxiensis</name>
    <dbReference type="NCBI Taxonomy" id="633440"/>
    <lineage>
        <taxon>Bacteria</taxon>
        <taxon>Bacillati</taxon>
        <taxon>Actinomycetota</taxon>
        <taxon>Actinomycetes</taxon>
        <taxon>Streptosporangiales</taxon>
        <taxon>Streptosporangiaceae</taxon>
        <taxon>Nonomuraea</taxon>
    </lineage>
</organism>
<dbReference type="AlphaFoldDB" id="A0A1G8ULV6"/>
<keyword evidence="4" id="KW-1185">Reference proteome</keyword>
<feature type="compositionally biased region" description="Polar residues" evidence="1">
    <location>
        <begin position="87"/>
        <end position="99"/>
    </location>
</feature>
<feature type="chain" id="PRO_5011580607" description="Small secreted hydrophilic protein" evidence="2">
    <location>
        <begin position="21"/>
        <end position="146"/>
    </location>
</feature>
<feature type="compositionally biased region" description="Acidic residues" evidence="1">
    <location>
        <begin position="125"/>
        <end position="146"/>
    </location>
</feature>
<proteinExistence type="predicted"/>
<feature type="signal peptide" evidence="2">
    <location>
        <begin position="1"/>
        <end position="20"/>
    </location>
</feature>
<evidence type="ECO:0000256" key="1">
    <source>
        <dbReference type="SAM" id="MobiDB-lite"/>
    </source>
</evidence>
<protein>
    <recommendedName>
        <fullName evidence="5">Small secreted hydrophilic protein</fullName>
    </recommendedName>
</protein>
<evidence type="ECO:0008006" key="5">
    <source>
        <dbReference type="Google" id="ProtNLM"/>
    </source>
</evidence>
<dbReference type="OrthoDB" id="9920770at2"/>
<dbReference type="Proteomes" id="UP000199202">
    <property type="component" value="Unassembled WGS sequence"/>
</dbReference>
<dbReference type="EMBL" id="FNDJ01000011">
    <property type="protein sequence ID" value="SDJ54477.1"/>
    <property type="molecule type" value="Genomic_DNA"/>
</dbReference>
<evidence type="ECO:0000313" key="4">
    <source>
        <dbReference type="Proteomes" id="UP000199202"/>
    </source>
</evidence>
<evidence type="ECO:0000313" key="3">
    <source>
        <dbReference type="EMBL" id="SDJ54477.1"/>
    </source>
</evidence>